<feature type="compositionally biased region" description="Low complexity" evidence="1">
    <location>
        <begin position="384"/>
        <end position="406"/>
    </location>
</feature>
<sequence length="435" mass="45758">MPSISSEARFLGIDLRVLGREIYQSWVHMHDWPVFSWLTPAMPVVVLHPNGQQTVWLGEERKARAENLGKTRFTAIELPEDLVLRRSFTLPPVGAADVAQASALEARAISPFGAQDLVWGHRPHTLSQGNARVELVLASRKQIAQYLMSKSGRLAAGSDPEVWVLSSEGKPIVLGGYGEGLRKAHAVKWRRTGYGLMGVAGMLLVAIALTPSLQLRSRALEAAQSYTDVATRTAEIVRQRESLMQSSEKLTMLSEVLATRLEPLKVLDKLTQLLPDDTALQSFRLQGTKVTIVGMTGNASSLMQLLGNESGFREVRAPSAAMRMGNTGKETFSIEFTLDPQVFGAPVSTPLKPAVASASVAPASNGSTPGSAVLPSAAAGSATSVAPVSTPATPPVAARAAVSPGGATFGGVATAPGDAGPKGAASSSASVVRNK</sequence>
<organism evidence="3 4">
    <name type="scientific">Paracidovorax anthurii</name>
    <dbReference type="NCBI Taxonomy" id="78229"/>
    <lineage>
        <taxon>Bacteria</taxon>
        <taxon>Pseudomonadati</taxon>
        <taxon>Pseudomonadota</taxon>
        <taxon>Betaproteobacteria</taxon>
        <taxon>Burkholderiales</taxon>
        <taxon>Comamonadaceae</taxon>
        <taxon>Paracidovorax</taxon>
    </lineage>
</organism>
<name>A0A328Z6C1_9BURK</name>
<dbReference type="EMBL" id="QLTA01000020">
    <property type="protein sequence ID" value="RAR81389.1"/>
    <property type="molecule type" value="Genomic_DNA"/>
</dbReference>
<dbReference type="RefSeq" id="WP_111877461.1">
    <property type="nucleotide sequence ID" value="NZ_CBCSGC010000029.1"/>
</dbReference>
<protein>
    <submittedName>
        <fullName evidence="3">General secretion pathway protein L</fullName>
    </submittedName>
</protein>
<dbReference type="Pfam" id="PF05137">
    <property type="entry name" value="PilN"/>
    <property type="match status" value="1"/>
</dbReference>
<dbReference type="OrthoDB" id="8906642at2"/>
<feature type="compositionally biased region" description="Low complexity" evidence="1">
    <location>
        <begin position="413"/>
        <end position="435"/>
    </location>
</feature>
<keyword evidence="4" id="KW-1185">Reference proteome</keyword>
<dbReference type="InterPro" id="IPR052534">
    <property type="entry name" value="Extracell_DNA_Util/SecSys_Comp"/>
</dbReference>
<keyword evidence="2" id="KW-0472">Membrane</keyword>
<dbReference type="PANTHER" id="PTHR40278:SF1">
    <property type="entry name" value="DNA UTILIZATION PROTEIN HOFN"/>
    <property type="match status" value="1"/>
</dbReference>
<dbReference type="InterPro" id="IPR007813">
    <property type="entry name" value="PilN"/>
</dbReference>
<dbReference type="AlphaFoldDB" id="A0A328Z6C1"/>
<dbReference type="PANTHER" id="PTHR40278">
    <property type="entry name" value="DNA UTILIZATION PROTEIN HOFN"/>
    <property type="match status" value="1"/>
</dbReference>
<gene>
    <name evidence="3" type="ORF">AX018_102038</name>
</gene>
<comment type="caution">
    <text evidence="3">The sequence shown here is derived from an EMBL/GenBank/DDBJ whole genome shotgun (WGS) entry which is preliminary data.</text>
</comment>
<feature type="transmembrane region" description="Helical" evidence="2">
    <location>
        <begin position="192"/>
        <end position="210"/>
    </location>
</feature>
<dbReference type="Proteomes" id="UP000248856">
    <property type="component" value="Unassembled WGS sequence"/>
</dbReference>
<keyword evidence="2" id="KW-1133">Transmembrane helix</keyword>
<evidence type="ECO:0000256" key="2">
    <source>
        <dbReference type="SAM" id="Phobius"/>
    </source>
</evidence>
<reference evidence="3 4" key="1">
    <citation type="submission" date="2018-06" db="EMBL/GenBank/DDBJ databases">
        <title>Genomic Encyclopedia of Archaeal and Bacterial Type Strains, Phase II (KMG-II): from individual species to whole genera.</title>
        <authorList>
            <person name="Goeker M."/>
        </authorList>
    </citation>
    <scope>NUCLEOTIDE SEQUENCE [LARGE SCALE GENOMIC DNA]</scope>
    <source>
        <strain evidence="3 4">CFPB 3232</strain>
    </source>
</reference>
<proteinExistence type="predicted"/>
<feature type="region of interest" description="Disordered" evidence="1">
    <location>
        <begin position="384"/>
        <end position="435"/>
    </location>
</feature>
<keyword evidence="2" id="KW-0812">Transmembrane</keyword>
<evidence type="ECO:0000313" key="4">
    <source>
        <dbReference type="Proteomes" id="UP000248856"/>
    </source>
</evidence>
<accession>A0A328Z6C1</accession>
<evidence type="ECO:0000256" key="1">
    <source>
        <dbReference type="SAM" id="MobiDB-lite"/>
    </source>
</evidence>
<evidence type="ECO:0000313" key="3">
    <source>
        <dbReference type="EMBL" id="RAR81389.1"/>
    </source>
</evidence>